<dbReference type="AlphaFoldDB" id="A0A7X9UBC8"/>
<protein>
    <recommendedName>
        <fullName evidence="1">site-specific DNA-methyltransferase (adenine-specific)</fullName>
        <ecNumber evidence="1">2.1.1.72</ecNumber>
    </recommendedName>
</protein>
<dbReference type="SUPFAM" id="SSF53335">
    <property type="entry name" value="S-adenosyl-L-methionine-dependent methyltransferases"/>
    <property type="match status" value="1"/>
</dbReference>
<dbReference type="GO" id="GO:0009007">
    <property type="term" value="F:site-specific DNA-methyltransferase (adenine-specific) activity"/>
    <property type="evidence" value="ECO:0007669"/>
    <property type="project" value="UniProtKB-EC"/>
</dbReference>
<evidence type="ECO:0000256" key="5">
    <source>
        <dbReference type="ARBA" id="ARBA00047942"/>
    </source>
</evidence>
<dbReference type="InterPro" id="IPR011639">
    <property type="entry name" value="MethylTrfase_TaqI-like_dom"/>
</dbReference>
<gene>
    <name evidence="7" type="primary">pglX</name>
    <name evidence="7" type="ORF">HF320_02840</name>
</gene>
<dbReference type="Proteomes" id="UP000546970">
    <property type="component" value="Unassembled WGS sequence"/>
</dbReference>
<dbReference type="InterPro" id="IPR050953">
    <property type="entry name" value="N4_N6_ade-DNA_methylase"/>
</dbReference>
<dbReference type="EC" id="2.1.1.72" evidence="1"/>
<organism evidence="7 8">
    <name type="scientific">Collinsella acetigenes</name>
    <dbReference type="NCBI Taxonomy" id="2713419"/>
    <lineage>
        <taxon>Bacteria</taxon>
        <taxon>Bacillati</taxon>
        <taxon>Actinomycetota</taxon>
        <taxon>Coriobacteriia</taxon>
        <taxon>Coriobacteriales</taxon>
        <taxon>Coriobacteriaceae</taxon>
        <taxon>Collinsella</taxon>
    </lineage>
</organism>
<evidence type="ECO:0000256" key="3">
    <source>
        <dbReference type="ARBA" id="ARBA00022679"/>
    </source>
</evidence>
<dbReference type="GO" id="GO:0006304">
    <property type="term" value="P:DNA modification"/>
    <property type="evidence" value="ECO:0007669"/>
    <property type="project" value="InterPro"/>
</dbReference>
<name>A0A7X9UBC8_9ACTN</name>
<keyword evidence="3 7" id="KW-0808">Transferase</keyword>
<sequence length="845" mass="94414">MDSMNDTAIKNYCTWARTALIKGVAQRMERYNISEGAEAGLAAVGPLVLNPQEAAQRDELLRLCHEEGTEHLRDRAAYTWFNRIAAVRYMEVHDYLPSRVRMFTRPAAAGTWELGSQAVDEALDVQIEGVDPMRVAELKQAGEDEPLFRYLFLAQCDELSGCLAGAFQPVDACMALLLPANLMDADGVIGRMVGDIDEASWDDVQVLGWMYQYYNSKVKDAFFASKAKETPDTIGPAIQLFTPDWIVRYMVQNSLGRLWMLNNPASPLREQMEYYIEPDAEHEDFIRIDGPEDITLCDPACGSGHILVYAFELLARMYLERGYRERDIPELILTKNLAGMEIDPRAAQIASLALAMCARAYDRRFFGRGVQADIAVLAPVALEEGDVPQGSALEKRKDLVGALAHLDEVGSLLAPGEGDLEALREAIVLAGDGGLFGSSSKERLQRALGTCEALACRHDCVVANPPYMGSSSFGPFMSKWVKKNYPDSKSDLCTCFIERGFNLAKDRGYAAMITMQSWMFLGSYEKLREKILRDHSISSMAHLGTRAFGAIGGEVVSTTATVFTNAKNDGDGTYFRLVDMGSEEEKKAGILEALADPDCGWFYRRDADTFKQIPGTPIAYWMSEGLFNAYEKGGRLGDVVDARVGMISGDNNRFLRMWFEPSAEKIGFGGSYLSPCCKKWNPIQKGGEYRLWYGNLDHVINWENDGWELKEDNFDGSRVRSHNYNGEMAFRRGITWNSITSGRFQCRYSDEGFLFDAAGPLCYVNDHAMIPYVLGLMSSSVFVETMGIVNPTLNFPPNYIEDTPFIFESDYQDVVDNAVSVCVKAEKSDWDSLETSWDFKRNPLI</sequence>
<dbReference type="GO" id="GO:0032259">
    <property type="term" value="P:methylation"/>
    <property type="evidence" value="ECO:0007669"/>
    <property type="project" value="UniProtKB-KW"/>
</dbReference>
<evidence type="ECO:0000313" key="7">
    <source>
        <dbReference type="EMBL" id="NMF55273.1"/>
    </source>
</evidence>
<reference evidence="7 8" key="1">
    <citation type="submission" date="2020-04" db="EMBL/GenBank/DDBJ databases">
        <title>Collinsella sp. KGMB02528 nov., an anaerobic actinobacterium isolated from human feces.</title>
        <authorList>
            <person name="Han K.-I."/>
            <person name="Eom M.K."/>
            <person name="Kim J.-S."/>
            <person name="Lee K.C."/>
            <person name="Suh M.K."/>
            <person name="Park S.-H."/>
            <person name="Lee J.H."/>
            <person name="Kang S.W."/>
            <person name="Park J.-E."/>
            <person name="Oh B.S."/>
            <person name="Yu S.Y."/>
            <person name="Choi S.-H."/>
            <person name="Lee D.H."/>
            <person name="Yoon H."/>
            <person name="Kim B.-Y."/>
            <person name="Lee J.H."/>
            <person name="Lee J.-S."/>
        </authorList>
    </citation>
    <scope>NUCLEOTIDE SEQUENCE [LARGE SCALE GENOMIC DNA]</scope>
    <source>
        <strain evidence="7 8">KGMB02528</strain>
    </source>
</reference>
<accession>A0A7X9UBC8</accession>
<feature type="domain" description="Type II methyltransferase M.TaqI-like" evidence="6">
    <location>
        <begin position="335"/>
        <end position="545"/>
    </location>
</feature>
<evidence type="ECO:0000259" key="6">
    <source>
        <dbReference type="Pfam" id="PF07669"/>
    </source>
</evidence>
<keyword evidence="2 7" id="KW-0489">Methyltransferase</keyword>
<dbReference type="Pfam" id="PF07669">
    <property type="entry name" value="Eco57I"/>
    <property type="match status" value="1"/>
</dbReference>
<dbReference type="EMBL" id="JABBCP010000001">
    <property type="protein sequence ID" value="NMF55273.1"/>
    <property type="molecule type" value="Genomic_DNA"/>
</dbReference>
<keyword evidence="8" id="KW-1185">Reference proteome</keyword>
<evidence type="ECO:0000256" key="2">
    <source>
        <dbReference type="ARBA" id="ARBA00022603"/>
    </source>
</evidence>
<evidence type="ECO:0000256" key="1">
    <source>
        <dbReference type="ARBA" id="ARBA00011900"/>
    </source>
</evidence>
<comment type="catalytic activity">
    <reaction evidence="5">
        <text>a 2'-deoxyadenosine in DNA + S-adenosyl-L-methionine = an N(6)-methyl-2'-deoxyadenosine in DNA + S-adenosyl-L-homocysteine + H(+)</text>
        <dbReference type="Rhea" id="RHEA:15197"/>
        <dbReference type="Rhea" id="RHEA-COMP:12418"/>
        <dbReference type="Rhea" id="RHEA-COMP:12419"/>
        <dbReference type="ChEBI" id="CHEBI:15378"/>
        <dbReference type="ChEBI" id="CHEBI:57856"/>
        <dbReference type="ChEBI" id="CHEBI:59789"/>
        <dbReference type="ChEBI" id="CHEBI:90615"/>
        <dbReference type="ChEBI" id="CHEBI:90616"/>
        <dbReference type="EC" id="2.1.1.72"/>
    </reaction>
</comment>
<dbReference type="PANTHER" id="PTHR33841:SF1">
    <property type="entry name" value="DNA METHYLTRANSFERASE A"/>
    <property type="match status" value="1"/>
</dbReference>
<comment type="caution">
    <text evidence="7">The sequence shown here is derived from an EMBL/GenBank/DDBJ whole genome shotgun (WGS) entry which is preliminary data.</text>
</comment>
<dbReference type="InterPro" id="IPR029063">
    <property type="entry name" value="SAM-dependent_MTases_sf"/>
</dbReference>
<dbReference type="InterPro" id="IPR047939">
    <property type="entry name" value="BREX_1_PglX"/>
</dbReference>
<proteinExistence type="predicted"/>
<dbReference type="Gene3D" id="3.40.50.150">
    <property type="entry name" value="Vaccinia Virus protein VP39"/>
    <property type="match status" value="1"/>
</dbReference>
<keyword evidence="4" id="KW-0949">S-adenosyl-L-methionine</keyword>
<dbReference type="PRINTS" id="PR00507">
    <property type="entry name" value="N12N6MTFRASE"/>
</dbReference>
<dbReference type="NCBIfam" id="NF033452">
    <property type="entry name" value="BREX_1_MTaseX"/>
    <property type="match status" value="1"/>
</dbReference>
<dbReference type="PANTHER" id="PTHR33841">
    <property type="entry name" value="DNA METHYLTRANSFERASE YEEA-RELATED"/>
    <property type="match status" value="1"/>
</dbReference>
<evidence type="ECO:0000256" key="4">
    <source>
        <dbReference type="ARBA" id="ARBA00022691"/>
    </source>
</evidence>
<evidence type="ECO:0000313" key="8">
    <source>
        <dbReference type="Proteomes" id="UP000546970"/>
    </source>
</evidence>